<evidence type="ECO:0000256" key="1">
    <source>
        <dbReference type="SAM" id="MobiDB-lite"/>
    </source>
</evidence>
<dbReference type="EMBL" id="OOIP01000155">
    <property type="protein sequence ID" value="SPO42318.1"/>
    <property type="molecule type" value="Genomic_DNA"/>
</dbReference>
<name>A0A5C3FD83_9BASI</name>
<proteinExistence type="predicted"/>
<reference evidence="2 3" key="1">
    <citation type="submission" date="2018-03" db="EMBL/GenBank/DDBJ databases">
        <authorList>
            <person name="Guldener U."/>
        </authorList>
    </citation>
    <scope>NUCLEOTIDE SEQUENCE [LARGE SCALE GENOMIC DNA]</scope>
    <source>
        <strain evidence="2 3">DAOM196992</strain>
    </source>
</reference>
<dbReference type="Proteomes" id="UP000323386">
    <property type="component" value="Unassembled WGS sequence"/>
</dbReference>
<evidence type="ECO:0000313" key="3">
    <source>
        <dbReference type="Proteomes" id="UP000323386"/>
    </source>
</evidence>
<evidence type="ECO:0000313" key="2">
    <source>
        <dbReference type="EMBL" id="SPO42318.1"/>
    </source>
</evidence>
<sequence length="123" mass="13179">MEDNRTIEAIPDWSRQGCLDAVVNTSPHACSSSTDVRARGYRCLANTTPIDRSPRQLTSVVTLDRGRLPTVLTAALGINPPFPNLARASDGSTEAIALRRAETSPPLGYSSAHSPGRPLQLAR</sequence>
<dbReference type="AlphaFoldDB" id="A0A5C3FD83"/>
<protein>
    <submittedName>
        <fullName evidence="2">Uncharacterized protein</fullName>
    </submittedName>
</protein>
<feature type="region of interest" description="Disordered" evidence="1">
    <location>
        <begin position="99"/>
        <end position="123"/>
    </location>
</feature>
<organism evidence="2 3">
    <name type="scientific">Pseudozyma flocculosa</name>
    <dbReference type="NCBI Taxonomy" id="84751"/>
    <lineage>
        <taxon>Eukaryota</taxon>
        <taxon>Fungi</taxon>
        <taxon>Dikarya</taxon>
        <taxon>Basidiomycota</taxon>
        <taxon>Ustilaginomycotina</taxon>
        <taxon>Ustilaginomycetes</taxon>
        <taxon>Ustilaginales</taxon>
        <taxon>Ustilaginaceae</taxon>
        <taxon>Pseudozyma</taxon>
    </lineage>
</organism>
<gene>
    <name evidence="2" type="ORF">PSFLO_07801</name>
</gene>
<accession>A0A5C3FD83</accession>
<keyword evidence="3" id="KW-1185">Reference proteome</keyword>